<keyword evidence="1" id="KW-0472">Membrane</keyword>
<keyword evidence="1" id="KW-0812">Transmembrane</keyword>
<reference evidence="2 3" key="1">
    <citation type="submission" date="2024-01" db="EMBL/GenBank/DDBJ databases">
        <title>The genomes of 5 underutilized Papilionoideae crops provide insights into root nodulation and disease resistance.</title>
        <authorList>
            <person name="Yuan L."/>
        </authorList>
    </citation>
    <scope>NUCLEOTIDE SEQUENCE [LARGE SCALE GENOMIC DNA]</scope>
    <source>
        <strain evidence="2">LY-2023</strain>
        <tissue evidence="2">Leaf</tissue>
    </source>
</reference>
<sequence length="132" mass="15071">MPVEEPLTVVVESSDFDDQRPIGHMLKQKALPPSPHPKSTRINDLKITQTKTKKLPTKKQMNHFIKNHLRHLPKFLTHHTTFISHFHSRFSSTIGWTLQPPLAAAAPATLFSFIAFQCILVWLQSLSRSGRL</sequence>
<keyword evidence="1" id="KW-1133">Transmembrane helix</keyword>
<accession>A0AAN9PEH6</accession>
<evidence type="ECO:0000313" key="3">
    <source>
        <dbReference type="Proteomes" id="UP001359559"/>
    </source>
</evidence>
<organism evidence="2 3">
    <name type="scientific">Clitoria ternatea</name>
    <name type="common">Butterfly pea</name>
    <dbReference type="NCBI Taxonomy" id="43366"/>
    <lineage>
        <taxon>Eukaryota</taxon>
        <taxon>Viridiplantae</taxon>
        <taxon>Streptophyta</taxon>
        <taxon>Embryophyta</taxon>
        <taxon>Tracheophyta</taxon>
        <taxon>Spermatophyta</taxon>
        <taxon>Magnoliopsida</taxon>
        <taxon>eudicotyledons</taxon>
        <taxon>Gunneridae</taxon>
        <taxon>Pentapetalae</taxon>
        <taxon>rosids</taxon>
        <taxon>fabids</taxon>
        <taxon>Fabales</taxon>
        <taxon>Fabaceae</taxon>
        <taxon>Papilionoideae</taxon>
        <taxon>50 kb inversion clade</taxon>
        <taxon>NPAAA clade</taxon>
        <taxon>indigoferoid/millettioid clade</taxon>
        <taxon>Phaseoleae</taxon>
        <taxon>Clitoria</taxon>
    </lineage>
</organism>
<proteinExistence type="predicted"/>
<protein>
    <submittedName>
        <fullName evidence="2">Uncharacterized protein</fullName>
    </submittedName>
</protein>
<feature type="transmembrane region" description="Helical" evidence="1">
    <location>
        <begin position="102"/>
        <end position="123"/>
    </location>
</feature>
<dbReference type="EMBL" id="JAYKXN010000004">
    <property type="protein sequence ID" value="KAK7294484.1"/>
    <property type="molecule type" value="Genomic_DNA"/>
</dbReference>
<evidence type="ECO:0000256" key="1">
    <source>
        <dbReference type="SAM" id="Phobius"/>
    </source>
</evidence>
<dbReference type="Proteomes" id="UP001359559">
    <property type="component" value="Unassembled WGS sequence"/>
</dbReference>
<evidence type="ECO:0000313" key="2">
    <source>
        <dbReference type="EMBL" id="KAK7294484.1"/>
    </source>
</evidence>
<dbReference type="AlphaFoldDB" id="A0AAN9PEH6"/>
<comment type="caution">
    <text evidence="2">The sequence shown here is derived from an EMBL/GenBank/DDBJ whole genome shotgun (WGS) entry which is preliminary data.</text>
</comment>
<gene>
    <name evidence="2" type="ORF">RJT34_17373</name>
</gene>
<name>A0AAN9PEH6_CLITE</name>
<keyword evidence="3" id="KW-1185">Reference proteome</keyword>